<dbReference type="Proteomes" id="UP000613011">
    <property type="component" value="Unassembled WGS sequence"/>
</dbReference>
<accession>A0A936ZHL0</accession>
<name>A0A936ZHL0_9BURK</name>
<evidence type="ECO:0000256" key="4">
    <source>
        <dbReference type="ARBA" id="ARBA00023136"/>
    </source>
</evidence>
<sequence>MPWGHRISLFSAALWWGGLTGIAFISVPLLFAYLPSATIAGGMAARLFTAQAWLALACGLLLLLCAREEPTSAMRWAGGALAFVLLGMLLALLTEFGVSPRIVARENLRLWHALGSAMMALQWVCAAVVLWKLGGARPAA</sequence>
<gene>
    <name evidence="7" type="ORF">JI739_08545</name>
</gene>
<evidence type="ECO:0000256" key="1">
    <source>
        <dbReference type="ARBA" id="ARBA00004370"/>
    </source>
</evidence>
<feature type="transmembrane region" description="Helical" evidence="5">
    <location>
        <begin position="76"/>
        <end position="98"/>
    </location>
</feature>
<dbReference type="InterPro" id="IPR025423">
    <property type="entry name" value="TMEM205-like"/>
</dbReference>
<evidence type="ECO:0000256" key="3">
    <source>
        <dbReference type="ARBA" id="ARBA00022989"/>
    </source>
</evidence>
<evidence type="ECO:0000256" key="5">
    <source>
        <dbReference type="SAM" id="Phobius"/>
    </source>
</evidence>
<feature type="transmembrane region" description="Helical" evidence="5">
    <location>
        <begin position="43"/>
        <end position="64"/>
    </location>
</feature>
<reference evidence="7" key="1">
    <citation type="submission" date="2021-01" db="EMBL/GenBank/DDBJ databases">
        <title>Ramlibacter sp. strain AW1 16S ribosomal RNA gene Genome sequencing and assembly.</title>
        <authorList>
            <person name="Kang M."/>
        </authorList>
    </citation>
    <scope>NUCLEOTIDE SEQUENCE</scope>
    <source>
        <strain evidence="7">AW1</strain>
    </source>
</reference>
<keyword evidence="2 5" id="KW-0812">Transmembrane</keyword>
<comment type="caution">
    <text evidence="7">The sequence shown here is derived from an EMBL/GenBank/DDBJ whole genome shotgun (WGS) entry which is preliminary data.</text>
</comment>
<evidence type="ECO:0000313" key="7">
    <source>
        <dbReference type="EMBL" id="MBL0420388.1"/>
    </source>
</evidence>
<dbReference type="Pfam" id="PF13664">
    <property type="entry name" value="DUF4149"/>
    <property type="match status" value="1"/>
</dbReference>
<feature type="transmembrane region" description="Helical" evidence="5">
    <location>
        <begin position="110"/>
        <end position="131"/>
    </location>
</feature>
<organism evidence="7 8">
    <name type="scientific">Ramlibacter aurantiacus</name>
    <dbReference type="NCBI Taxonomy" id="2801330"/>
    <lineage>
        <taxon>Bacteria</taxon>
        <taxon>Pseudomonadati</taxon>
        <taxon>Pseudomonadota</taxon>
        <taxon>Betaproteobacteria</taxon>
        <taxon>Burkholderiales</taxon>
        <taxon>Comamonadaceae</taxon>
        <taxon>Ramlibacter</taxon>
    </lineage>
</organism>
<keyword evidence="4 5" id="KW-0472">Membrane</keyword>
<evidence type="ECO:0000313" key="8">
    <source>
        <dbReference type="Proteomes" id="UP000613011"/>
    </source>
</evidence>
<keyword evidence="3 5" id="KW-1133">Transmembrane helix</keyword>
<protein>
    <submittedName>
        <fullName evidence="7">DUF4149 domain-containing protein</fullName>
    </submittedName>
</protein>
<evidence type="ECO:0000256" key="2">
    <source>
        <dbReference type="ARBA" id="ARBA00022692"/>
    </source>
</evidence>
<keyword evidence="8" id="KW-1185">Reference proteome</keyword>
<feature type="domain" description="TMEM205-like" evidence="6">
    <location>
        <begin position="11"/>
        <end position="106"/>
    </location>
</feature>
<dbReference type="EMBL" id="JAEQNA010000002">
    <property type="protein sequence ID" value="MBL0420388.1"/>
    <property type="molecule type" value="Genomic_DNA"/>
</dbReference>
<dbReference type="AlphaFoldDB" id="A0A936ZHL0"/>
<proteinExistence type="predicted"/>
<feature type="transmembrane region" description="Helical" evidence="5">
    <location>
        <begin position="12"/>
        <end position="31"/>
    </location>
</feature>
<dbReference type="GO" id="GO:0016020">
    <property type="term" value="C:membrane"/>
    <property type="evidence" value="ECO:0007669"/>
    <property type="project" value="UniProtKB-SubCell"/>
</dbReference>
<comment type="subcellular location">
    <subcellularLocation>
        <location evidence="1">Membrane</location>
    </subcellularLocation>
</comment>
<evidence type="ECO:0000259" key="6">
    <source>
        <dbReference type="Pfam" id="PF13664"/>
    </source>
</evidence>